<organism evidence="2 3">
    <name type="scientific">Sorghum bicolor</name>
    <name type="common">Sorghum</name>
    <name type="synonym">Sorghum vulgare</name>
    <dbReference type="NCBI Taxonomy" id="4558"/>
    <lineage>
        <taxon>Eukaryota</taxon>
        <taxon>Viridiplantae</taxon>
        <taxon>Streptophyta</taxon>
        <taxon>Embryophyta</taxon>
        <taxon>Tracheophyta</taxon>
        <taxon>Spermatophyta</taxon>
        <taxon>Magnoliopsida</taxon>
        <taxon>Liliopsida</taxon>
        <taxon>Poales</taxon>
        <taxon>Poaceae</taxon>
        <taxon>PACMAD clade</taxon>
        <taxon>Panicoideae</taxon>
        <taxon>Andropogonodae</taxon>
        <taxon>Andropogoneae</taxon>
        <taxon>Sorghinae</taxon>
        <taxon>Sorghum</taxon>
    </lineage>
</organism>
<dbReference type="AlphaFoldDB" id="A0A921UE30"/>
<evidence type="ECO:0000313" key="2">
    <source>
        <dbReference type="EMBL" id="KAG0528627.1"/>
    </source>
</evidence>
<comment type="caution">
    <text evidence="2">The sequence shown here is derived from an EMBL/GenBank/DDBJ whole genome shotgun (WGS) entry which is preliminary data.</text>
</comment>
<feature type="transmembrane region" description="Helical" evidence="1">
    <location>
        <begin position="46"/>
        <end position="66"/>
    </location>
</feature>
<accession>A0A921UE30</accession>
<keyword evidence="1" id="KW-1133">Transmembrane helix</keyword>
<evidence type="ECO:0000256" key="1">
    <source>
        <dbReference type="SAM" id="Phobius"/>
    </source>
</evidence>
<proteinExistence type="predicted"/>
<protein>
    <submittedName>
        <fullName evidence="2">Uncharacterized protein</fullName>
    </submittedName>
</protein>
<name>A0A921UE30_SORBI</name>
<evidence type="ECO:0000313" key="3">
    <source>
        <dbReference type="Proteomes" id="UP000807115"/>
    </source>
</evidence>
<keyword evidence="1" id="KW-0812">Transmembrane</keyword>
<dbReference type="Proteomes" id="UP000807115">
    <property type="component" value="Chromosome 5"/>
</dbReference>
<reference evidence="2" key="2">
    <citation type="submission" date="2020-10" db="EMBL/GenBank/DDBJ databases">
        <authorList>
            <person name="Cooper E.A."/>
            <person name="Brenton Z.W."/>
            <person name="Flinn B.S."/>
            <person name="Jenkins J."/>
            <person name="Shu S."/>
            <person name="Flowers D."/>
            <person name="Luo F."/>
            <person name="Wang Y."/>
            <person name="Xia P."/>
            <person name="Barry K."/>
            <person name="Daum C."/>
            <person name="Lipzen A."/>
            <person name="Yoshinaga Y."/>
            <person name="Schmutz J."/>
            <person name="Saski C."/>
            <person name="Vermerris W."/>
            <person name="Kresovich S."/>
        </authorList>
    </citation>
    <scope>NUCLEOTIDE SEQUENCE</scope>
</reference>
<dbReference type="EMBL" id="CM027684">
    <property type="protein sequence ID" value="KAG0528627.1"/>
    <property type="molecule type" value="Genomic_DNA"/>
</dbReference>
<feature type="transmembrane region" description="Helical" evidence="1">
    <location>
        <begin position="20"/>
        <end position="39"/>
    </location>
</feature>
<sequence length="122" mass="14181">MKFFFLLYYMSPWSDLFFMFNHYCFQLLSLGSGFILRFTHYVHCSLIFIFSLFLFLPFHSINGMLIPCNCTSPLNCTSDSIFFDCPLLHTLVDGAIIFLKTFHAVHLSILLSLHLSLNSHLL</sequence>
<keyword evidence="1" id="KW-0472">Membrane</keyword>
<gene>
    <name evidence="2" type="ORF">BDA96_05G028000</name>
</gene>
<reference evidence="2" key="1">
    <citation type="journal article" date="2019" name="BMC Genomics">
        <title>A new reference genome for Sorghum bicolor reveals high levels of sequence similarity between sweet and grain genotypes: implications for the genetics of sugar metabolism.</title>
        <authorList>
            <person name="Cooper E.A."/>
            <person name="Brenton Z.W."/>
            <person name="Flinn B.S."/>
            <person name="Jenkins J."/>
            <person name="Shu S."/>
            <person name="Flowers D."/>
            <person name="Luo F."/>
            <person name="Wang Y."/>
            <person name="Xia P."/>
            <person name="Barry K."/>
            <person name="Daum C."/>
            <person name="Lipzen A."/>
            <person name="Yoshinaga Y."/>
            <person name="Schmutz J."/>
            <person name="Saski C."/>
            <person name="Vermerris W."/>
            <person name="Kresovich S."/>
        </authorList>
    </citation>
    <scope>NUCLEOTIDE SEQUENCE</scope>
</reference>